<reference evidence="3 4" key="1">
    <citation type="submission" date="2020-08" db="EMBL/GenBank/DDBJ databases">
        <title>Genomic Encyclopedia of Type Strains, Phase IV (KMG-V): Genome sequencing to study the core and pangenomes of soil and plant-associated prokaryotes.</title>
        <authorList>
            <person name="Whitman W."/>
        </authorList>
    </citation>
    <scope>NUCLEOTIDE SEQUENCE [LARGE SCALE GENOMIC DNA]</scope>
    <source>
        <strain evidence="3 4">SEMIA 4064</strain>
    </source>
</reference>
<dbReference type="AlphaFoldDB" id="A0A7W9D2K4"/>
<evidence type="ECO:0000313" key="3">
    <source>
        <dbReference type="EMBL" id="MBB5575402.1"/>
    </source>
</evidence>
<evidence type="ECO:0000259" key="2">
    <source>
        <dbReference type="Pfam" id="PF21112"/>
    </source>
</evidence>
<dbReference type="InterPro" id="IPR047726">
    <property type="entry name" value="CsgH_dom"/>
</dbReference>
<gene>
    <name evidence="3" type="ORF">GGD50_004037</name>
</gene>
<dbReference type="InterPro" id="IPR048632">
    <property type="entry name" value="CsgH-like"/>
</dbReference>
<dbReference type="Proteomes" id="UP000549882">
    <property type="component" value="Unassembled WGS sequence"/>
</dbReference>
<keyword evidence="4" id="KW-1185">Reference proteome</keyword>
<evidence type="ECO:0000313" key="4">
    <source>
        <dbReference type="Proteomes" id="UP000549882"/>
    </source>
</evidence>
<evidence type="ECO:0000256" key="1">
    <source>
        <dbReference type="SAM" id="SignalP"/>
    </source>
</evidence>
<protein>
    <recommendedName>
        <fullName evidence="2">CsgH-like domain-containing protein</fullName>
    </recommendedName>
</protein>
<accession>A0A7W9D2K4</accession>
<dbReference type="InterPro" id="IPR053722">
    <property type="entry name" value="Curli_assembly_CsgC/AgfC"/>
</dbReference>
<feature type="chain" id="PRO_5031506393" description="CsgH-like domain-containing protein" evidence="1">
    <location>
        <begin position="27"/>
        <end position="133"/>
    </location>
</feature>
<dbReference type="RefSeq" id="WP_183938703.1">
    <property type="nucleotide sequence ID" value="NZ_JACHBI010000008.1"/>
</dbReference>
<proteinExistence type="predicted"/>
<sequence>MPNVVNQPRRLMTALALVLLPAGALAAMVATDQSNGGLRCEIRITPEAGMVTLEALARTDKRVSGTYAFHVESVGGTGGSNIDQSGAFDASPGRAATLGSVSLSSKAGAYDATLDVTADSNTIRCTRRIDAAN</sequence>
<dbReference type="Gene3D" id="2.60.40.2420">
    <property type="match status" value="1"/>
</dbReference>
<organism evidence="3 4">
    <name type="scientific">Rhizobium paranaense</name>
    <dbReference type="NCBI Taxonomy" id="1650438"/>
    <lineage>
        <taxon>Bacteria</taxon>
        <taxon>Pseudomonadati</taxon>
        <taxon>Pseudomonadota</taxon>
        <taxon>Alphaproteobacteria</taxon>
        <taxon>Hyphomicrobiales</taxon>
        <taxon>Rhizobiaceae</taxon>
        <taxon>Rhizobium/Agrobacterium group</taxon>
        <taxon>Rhizobium</taxon>
    </lineage>
</organism>
<feature type="signal peptide" evidence="1">
    <location>
        <begin position="1"/>
        <end position="26"/>
    </location>
</feature>
<keyword evidence="1" id="KW-0732">Signal</keyword>
<dbReference type="Pfam" id="PF21112">
    <property type="entry name" value="CsgH"/>
    <property type="match status" value="1"/>
</dbReference>
<feature type="domain" description="CsgH-like" evidence="2">
    <location>
        <begin position="38"/>
        <end position="125"/>
    </location>
</feature>
<comment type="caution">
    <text evidence="3">The sequence shown here is derived from an EMBL/GenBank/DDBJ whole genome shotgun (WGS) entry which is preliminary data.</text>
</comment>
<name>A0A7W9D2K4_9HYPH</name>
<dbReference type="NCBIfam" id="NF041112">
    <property type="entry name" value="chap_CsgH_alph"/>
    <property type="match status" value="1"/>
</dbReference>
<dbReference type="EMBL" id="JACHBI010000008">
    <property type="protein sequence ID" value="MBB5575402.1"/>
    <property type="molecule type" value="Genomic_DNA"/>
</dbReference>